<dbReference type="Gene3D" id="3.90.320.10">
    <property type="match status" value="1"/>
</dbReference>
<organism evidence="3 4">
    <name type="scientific">Rhizobium loti</name>
    <name type="common">Mesorhizobium loti</name>
    <dbReference type="NCBI Taxonomy" id="381"/>
    <lineage>
        <taxon>Bacteria</taxon>
        <taxon>Pseudomonadati</taxon>
        <taxon>Pseudomonadota</taxon>
        <taxon>Alphaproteobacteria</taxon>
        <taxon>Hyphomicrobiales</taxon>
        <taxon>Phyllobacteriaceae</taxon>
        <taxon>Mesorhizobium</taxon>
    </lineage>
</organism>
<comment type="caution">
    <text evidence="3">The sequence shown here is derived from an EMBL/GenBank/DDBJ whole genome shotgun (WGS) entry which is preliminary data.</text>
</comment>
<dbReference type="InterPro" id="IPR011604">
    <property type="entry name" value="PDDEXK-like_dom_sf"/>
</dbReference>
<accession>A0A101KP34</accession>
<dbReference type="SUPFAM" id="SSF52540">
    <property type="entry name" value="P-loop containing nucleoside triphosphate hydrolases"/>
    <property type="match status" value="1"/>
</dbReference>
<evidence type="ECO:0000313" key="4">
    <source>
        <dbReference type="Proteomes" id="UP000053176"/>
    </source>
</evidence>
<evidence type="ECO:0000313" key="3">
    <source>
        <dbReference type="EMBL" id="KUM24414.1"/>
    </source>
</evidence>
<dbReference type="Proteomes" id="UP000053176">
    <property type="component" value="Unassembled WGS sequence"/>
</dbReference>
<protein>
    <recommendedName>
        <fullName evidence="2">PD-(D/E)XK endonuclease-like domain-containing protein</fullName>
    </recommendedName>
</protein>
<evidence type="ECO:0000259" key="2">
    <source>
        <dbReference type="Pfam" id="PF12705"/>
    </source>
</evidence>
<proteinExistence type="predicted"/>
<dbReference type="EMBL" id="LPWA01000136">
    <property type="protein sequence ID" value="KUM24414.1"/>
    <property type="molecule type" value="Genomic_DNA"/>
</dbReference>
<dbReference type="OrthoDB" id="442932at2"/>
<sequence>MSTKVIMSVSAGRRLGHARDWLRERGKDEEVLIVGATLAAAGELARNAARTNGVSFGWHRHSWAQFVRAVAGPLLAQHELVPISRVSMDAMVTGLIHRLRGKGKLGVYQSVAGTPGFHGSIVDMLSELRLAGVNSDALSTIAPDLAPIVGAYEAELTEKRYCDLARLLALADEALQKRLHRFAGMPIVLLDLPLSNKGELQLISTIASVAPAMLVTVPGSDTESAAKVRVGLGVPCDDLDGTPEQGESLLSNLQRNLFNGRDTAPRPADASIVEVFSAPGENRECVEIVRQVLALADTGLSFDRMAVLLRSPADYRAHLAEAFARADVPVHFARGAVRPDPSGRAFCALLECAADNLSAQQFAEYLALGQVPDAEVDGTPPQAVPQAESWVAPDNEEAVLASGTAVPSSPAQETDDEGGVDRPVVSGSLRAPWRWERLLVDAAVIGGLDRWRRRLEGLENGLRLAAEQEEDDESGADRAARAFEEIKHFSAYALPLISELAALPSSASWGVWLEALSALATRSIRRPDRILSILAELAPMSDAGPVGVNDVLGVLRGLLLETFTPPTTSRYGCVFIGPIEAARGLSFDAVFVPGMAEKMFPQKIIEEPLLLDVKRVQLDQDLATNPSRLENERVALGLAIGAAEKRVCLSFPRIDLDQARPRVPSFYALEALRAAEGRLPDFAELGRRAEAASESRLGWPAPLDPKAAIDDAEHDLSVLADLTKGRAETTGAARYLVTANRHLARALRNRFLRWKRSWTPADGLLVAGPATRGALDPHGFAQRSYSPTSLQAYAQCPYRFFLKAIHGLSPREVPVSVDVLDPLQRGSLIHDIHFELLGQLRDKGMLPVASNNLAQAYLELDAIIAAVAGRYRDEFAPAIERVWENGVSAIRGDMREWLRRWSEDTSGFVPIHFEFAFGLKDRGGDPHDRDPASVDEPVLLDCGISLRGSIDLVERQQAGLLRVTDHKTGKATAKSDQVINGGQTLQPVLYALAAEKLFNQDVVGGRLYFSTSTGGFSEVLVELDDFARDAATHVATTIKTALESPFLAPAPAKGECDRCDYRAVCGPYEELRVARKPQERLRPLTSLRDVK</sequence>
<reference evidence="3 4" key="1">
    <citation type="submission" date="2015-12" db="EMBL/GenBank/DDBJ databases">
        <title>Draft genome sequence of Mesorhizobium sp. UFLA 01-765, a multitolerant efficient symbiont and plant-growth promoting strain isolated from Zn-mining soil using Leucaena leucocephala as a trap plant.</title>
        <authorList>
            <person name="Rangel W.M."/>
            <person name="Thijs S."/>
            <person name="Longatti S.M."/>
            <person name="Moreira F.M."/>
            <person name="Weyens N."/>
            <person name="Vangronsveld J."/>
            <person name="Van Hamme J.D."/>
            <person name="Bottos E.M."/>
            <person name="Rineau F."/>
        </authorList>
    </citation>
    <scope>NUCLEOTIDE SEQUENCE [LARGE SCALE GENOMIC DNA]</scope>
    <source>
        <strain evidence="3 4">UFLA 01-765</strain>
    </source>
</reference>
<name>A0A101KP34_RHILI</name>
<dbReference type="InterPro" id="IPR027417">
    <property type="entry name" value="P-loop_NTPase"/>
</dbReference>
<feature type="region of interest" description="Disordered" evidence="1">
    <location>
        <begin position="401"/>
        <end position="424"/>
    </location>
</feature>
<evidence type="ECO:0000256" key="1">
    <source>
        <dbReference type="SAM" id="MobiDB-lite"/>
    </source>
</evidence>
<dbReference type="InterPro" id="IPR038726">
    <property type="entry name" value="PDDEXK_AddAB-type"/>
</dbReference>
<dbReference type="Pfam" id="PF12705">
    <property type="entry name" value="PDDEXK_1"/>
    <property type="match status" value="1"/>
</dbReference>
<dbReference type="AlphaFoldDB" id="A0A101KP34"/>
<dbReference type="Gene3D" id="3.40.50.300">
    <property type="entry name" value="P-loop containing nucleotide triphosphate hydrolases"/>
    <property type="match status" value="2"/>
</dbReference>
<gene>
    <name evidence="3" type="ORF">AU467_30290</name>
</gene>
<feature type="domain" description="PD-(D/E)XK endonuclease-like" evidence="2">
    <location>
        <begin position="785"/>
        <end position="1065"/>
    </location>
</feature>